<feature type="signal peptide" evidence="2">
    <location>
        <begin position="1"/>
        <end position="20"/>
    </location>
</feature>
<gene>
    <name evidence="4" type="ORF">ASZ78_003285</name>
</gene>
<keyword evidence="5" id="KW-1185">Reference proteome</keyword>
<dbReference type="AlphaFoldDB" id="A0A226MEJ7"/>
<dbReference type="Pfam" id="PF05184">
    <property type="entry name" value="SapB_1"/>
    <property type="match status" value="1"/>
</dbReference>
<dbReference type="PANTHER" id="PTHR15541:SF2">
    <property type="entry name" value="GRANULYSIN"/>
    <property type="match status" value="1"/>
</dbReference>
<dbReference type="EMBL" id="MCFN01001088">
    <property type="protein sequence ID" value="OXB53712.1"/>
    <property type="molecule type" value="Genomic_DNA"/>
</dbReference>
<dbReference type="GO" id="GO:0042742">
    <property type="term" value="P:defense response to bacterium"/>
    <property type="evidence" value="ECO:0007669"/>
    <property type="project" value="InterPro"/>
</dbReference>
<proteinExistence type="predicted"/>
<keyword evidence="1" id="KW-1015">Disulfide bond</keyword>
<dbReference type="PANTHER" id="PTHR15541">
    <property type="entry name" value="GRANULYSIN RELATED"/>
    <property type="match status" value="1"/>
</dbReference>
<accession>A0A226MEJ7</accession>
<dbReference type="PROSITE" id="PS50015">
    <property type="entry name" value="SAP_B"/>
    <property type="match status" value="1"/>
</dbReference>
<reference evidence="4 5" key="1">
    <citation type="submission" date="2016-07" db="EMBL/GenBank/DDBJ databases">
        <title>Disparate Historic Effective Population Sizes Predicted by Modern Levels of Genome Diversity for the Scaled Quail (Callipepla squamata) and the Northern Bobwhite (Colinus virginianus): Inferences from First and Second Generation Draft Genome Assemblies for Sympatric New World Quail.</title>
        <authorList>
            <person name="Oldeschulte D.L."/>
            <person name="Halley Y.A."/>
            <person name="Bhattarai E.K."/>
            <person name="Brashear W.A."/>
            <person name="Hill J."/>
            <person name="Metz R.P."/>
            <person name="Johnson C.D."/>
            <person name="Rollins D."/>
            <person name="Peterson M.J."/>
            <person name="Bickhart D.M."/>
            <person name="Decker J.E."/>
            <person name="Seabury C.M."/>
        </authorList>
    </citation>
    <scope>NUCLEOTIDE SEQUENCE [LARGE SCALE GENOMIC DNA]</scope>
    <source>
        <strain evidence="4 5">Texas</strain>
        <tissue evidence="4">Leg muscle</tissue>
    </source>
</reference>
<organism evidence="4 5">
    <name type="scientific">Callipepla squamata</name>
    <name type="common">Scaled quail</name>
    <dbReference type="NCBI Taxonomy" id="9009"/>
    <lineage>
        <taxon>Eukaryota</taxon>
        <taxon>Metazoa</taxon>
        <taxon>Chordata</taxon>
        <taxon>Craniata</taxon>
        <taxon>Vertebrata</taxon>
        <taxon>Euteleostomi</taxon>
        <taxon>Archelosauria</taxon>
        <taxon>Archosauria</taxon>
        <taxon>Dinosauria</taxon>
        <taxon>Saurischia</taxon>
        <taxon>Theropoda</taxon>
        <taxon>Coelurosauria</taxon>
        <taxon>Aves</taxon>
        <taxon>Neognathae</taxon>
        <taxon>Galloanserae</taxon>
        <taxon>Galliformes</taxon>
        <taxon>Odontophoridae</taxon>
        <taxon>Callipepla</taxon>
    </lineage>
</organism>
<dbReference type="Proteomes" id="UP000198323">
    <property type="component" value="Unassembled WGS sequence"/>
</dbReference>
<dbReference type="InterPro" id="IPR008138">
    <property type="entry name" value="SapB_2"/>
</dbReference>
<evidence type="ECO:0000313" key="5">
    <source>
        <dbReference type="Proteomes" id="UP000198323"/>
    </source>
</evidence>
<evidence type="ECO:0000259" key="3">
    <source>
        <dbReference type="PROSITE" id="PS50015"/>
    </source>
</evidence>
<evidence type="ECO:0000313" key="4">
    <source>
        <dbReference type="EMBL" id="OXB53712.1"/>
    </source>
</evidence>
<dbReference type="SMART" id="SM00741">
    <property type="entry name" value="SapB"/>
    <property type="match status" value="1"/>
</dbReference>
<dbReference type="InterPro" id="IPR038847">
    <property type="entry name" value="Granulysin-like"/>
</dbReference>
<keyword evidence="2" id="KW-0732">Signal</keyword>
<evidence type="ECO:0000256" key="2">
    <source>
        <dbReference type="SAM" id="SignalP"/>
    </source>
</evidence>
<sequence length="141" mass="15188">MAAAAIVLLALGAALQVALTELPHDDQHGVVATRSHWEQQWHLLQDGSAMWDGDEGDTTAPGKGVKCKSCTSLVKKLKKIVGDDPSEDAITEALGKVCGVGKRQSRVCKWLVKKFRQQLSDALQEDDDPHAVCTTLGLCKV</sequence>
<dbReference type="STRING" id="9009.A0A226MEJ7"/>
<feature type="chain" id="PRO_5012556381" description="Saposin B-type domain-containing protein" evidence="2">
    <location>
        <begin position="21"/>
        <end position="141"/>
    </location>
</feature>
<dbReference type="OrthoDB" id="69496at2759"/>
<dbReference type="InterPro" id="IPR011001">
    <property type="entry name" value="Saposin-like"/>
</dbReference>
<protein>
    <recommendedName>
        <fullName evidence="3">Saposin B-type domain-containing protein</fullName>
    </recommendedName>
</protein>
<dbReference type="GO" id="GO:0044194">
    <property type="term" value="C:cytolytic granule"/>
    <property type="evidence" value="ECO:0007669"/>
    <property type="project" value="TreeGrafter"/>
</dbReference>
<dbReference type="Pfam" id="PF03489">
    <property type="entry name" value="SapB_2"/>
    <property type="match status" value="1"/>
</dbReference>
<name>A0A226MEJ7_CALSU</name>
<evidence type="ECO:0000256" key="1">
    <source>
        <dbReference type="ARBA" id="ARBA00023157"/>
    </source>
</evidence>
<dbReference type="InterPro" id="IPR007856">
    <property type="entry name" value="SapB_1"/>
</dbReference>
<dbReference type="GO" id="GO:0061844">
    <property type="term" value="P:antimicrobial humoral immune response mediated by antimicrobial peptide"/>
    <property type="evidence" value="ECO:0007669"/>
    <property type="project" value="TreeGrafter"/>
</dbReference>
<feature type="domain" description="Saposin B-type" evidence="3">
    <location>
        <begin position="63"/>
        <end position="141"/>
    </location>
</feature>
<comment type="caution">
    <text evidence="4">The sequence shown here is derived from an EMBL/GenBank/DDBJ whole genome shotgun (WGS) entry which is preliminary data.</text>
</comment>
<dbReference type="SUPFAM" id="SSF47862">
    <property type="entry name" value="Saposin"/>
    <property type="match status" value="1"/>
</dbReference>
<dbReference type="GO" id="GO:0006629">
    <property type="term" value="P:lipid metabolic process"/>
    <property type="evidence" value="ECO:0007669"/>
    <property type="project" value="InterPro"/>
</dbReference>
<dbReference type="GO" id="GO:0031640">
    <property type="term" value="P:killing of cells of another organism"/>
    <property type="evidence" value="ECO:0007669"/>
    <property type="project" value="TreeGrafter"/>
</dbReference>
<dbReference type="Gene3D" id="1.10.225.10">
    <property type="entry name" value="Saposin-like"/>
    <property type="match status" value="1"/>
</dbReference>
<dbReference type="InterPro" id="IPR008139">
    <property type="entry name" value="SaposinB_dom"/>
</dbReference>